<name>A0A0F9AZW4_9ZZZZ</name>
<evidence type="ECO:0000313" key="1">
    <source>
        <dbReference type="EMBL" id="KKK77871.1"/>
    </source>
</evidence>
<reference evidence="1" key="1">
    <citation type="journal article" date="2015" name="Nature">
        <title>Complex archaea that bridge the gap between prokaryotes and eukaryotes.</title>
        <authorList>
            <person name="Spang A."/>
            <person name="Saw J.H."/>
            <person name="Jorgensen S.L."/>
            <person name="Zaremba-Niedzwiedzka K."/>
            <person name="Martijn J."/>
            <person name="Lind A.E."/>
            <person name="van Eijk R."/>
            <person name="Schleper C."/>
            <person name="Guy L."/>
            <person name="Ettema T.J."/>
        </authorList>
    </citation>
    <scope>NUCLEOTIDE SEQUENCE</scope>
</reference>
<sequence>MSAGMPKVHRATEALAIDLTFTPTKPIVLCCVKLHLSAVGGTPAENFTVTVDSATSALYDVVLFSQDMNALSSLLWVPDQPIPIVNNDEIDFAWANANTLDYGLEMIYRVEG</sequence>
<comment type="caution">
    <text evidence="1">The sequence shown here is derived from an EMBL/GenBank/DDBJ whole genome shotgun (WGS) entry which is preliminary data.</text>
</comment>
<dbReference type="EMBL" id="LAZR01054747">
    <property type="protein sequence ID" value="KKK77871.1"/>
    <property type="molecule type" value="Genomic_DNA"/>
</dbReference>
<proteinExistence type="predicted"/>
<accession>A0A0F9AZW4</accession>
<organism evidence="1">
    <name type="scientific">marine sediment metagenome</name>
    <dbReference type="NCBI Taxonomy" id="412755"/>
    <lineage>
        <taxon>unclassified sequences</taxon>
        <taxon>metagenomes</taxon>
        <taxon>ecological metagenomes</taxon>
    </lineage>
</organism>
<gene>
    <name evidence="1" type="ORF">LCGC14_2849230</name>
</gene>
<dbReference type="AlphaFoldDB" id="A0A0F9AZW4"/>
<protein>
    <submittedName>
        <fullName evidence="1">Uncharacterized protein</fullName>
    </submittedName>
</protein>